<feature type="region of interest" description="Disordered" evidence="5">
    <location>
        <begin position="56"/>
        <end position="76"/>
    </location>
</feature>
<dbReference type="EMBL" id="JAINDJ010000005">
    <property type="protein sequence ID" value="KAG9447300.1"/>
    <property type="molecule type" value="Genomic_DNA"/>
</dbReference>
<dbReference type="GO" id="GO:0003676">
    <property type="term" value="F:nucleic acid binding"/>
    <property type="evidence" value="ECO:0007669"/>
    <property type="project" value="InterPro"/>
</dbReference>
<keyword evidence="1" id="KW-0479">Metal-binding</keyword>
<organism evidence="8 9">
    <name type="scientific">Aristolochia fimbriata</name>
    <name type="common">White veined hardy Dutchman's pipe vine</name>
    <dbReference type="NCBI Taxonomy" id="158543"/>
    <lineage>
        <taxon>Eukaryota</taxon>
        <taxon>Viridiplantae</taxon>
        <taxon>Streptophyta</taxon>
        <taxon>Embryophyta</taxon>
        <taxon>Tracheophyta</taxon>
        <taxon>Spermatophyta</taxon>
        <taxon>Magnoliopsida</taxon>
        <taxon>Magnoliidae</taxon>
        <taxon>Piperales</taxon>
        <taxon>Aristolochiaceae</taxon>
        <taxon>Aristolochia</taxon>
    </lineage>
</organism>
<evidence type="ECO:0000256" key="1">
    <source>
        <dbReference type="ARBA" id="ARBA00022723"/>
    </source>
</evidence>
<reference evidence="8 9" key="1">
    <citation type="submission" date="2021-07" db="EMBL/GenBank/DDBJ databases">
        <title>The Aristolochia fimbriata genome: insights into angiosperm evolution, floral development and chemical biosynthesis.</title>
        <authorList>
            <person name="Jiao Y."/>
        </authorList>
    </citation>
    <scope>NUCLEOTIDE SEQUENCE [LARGE SCALE GENOMIC DNA]</scope>
    <source>
        <strain evidence="8">IBCAS-2021</strain>
        <tissue evidence="8">Leaf</tissue>
    </source>
</reference>
<dbReference type="SUPFAM" id="SSF57756">
    <property type="entry name" value="Retrovirus zinc finger-like domains"/>
    <property type="match status" value="1"/>
</dbReference>
<gene>
    <name evidence="8" type="ORF">H6P81_013428</name>
</gene>
<sequence length="744" mass="82238">MSGVVGQSRTDPANLRNASCATATGAAAPSSSLADRMKNDVCYSCKQRGHWSKECPKKRQGRVTGPSDSRGVATDGPSFPDKLCPCGAGVCTVKTSKTPANPGRKFYSCPLYPSSGRCKFFEWCGEASSSRGADPKVNDTVQSYPECSCRAGKGRLCTTNEGRKYFGCHIKKGEGACSFFQWYDPLENDSEDNLPDQSTKMVASDKFEGESIKIEGVLSNLSINKEHVPLSKVNSDMLSLEVAKDQEDNCQIDMAQDPEEVWDKVQPQANILGPTTKILQETETLEVDVADGLAEMAYLQLTKLTDVASTTSDVDVGERINKAERVEQTVQSEQGRSKNVRDEHYYKEIKLGGQDVTEEEMEKLCRVFELQMAKEYAMQKIAKEKQKEKKFEDTEDAENSADGDRESGGIKQWKGELMEMDEQIDASADAFLALSEDDFTMLESETNLSSIPITVLNRSPKTILEGMSEEDRPGINRPNCLDRGNAELRPGEHGEAVTSEEFDKLLSTVQAASVLAKHMQILTSTYASLRTMIEEDRRNMALVELEITRAKFEVECLKTALSAAEFKLKQAEEKKATHKGSLKIGVDALLPSVQRAKELANSFKIAAKAQQVFGACSFVACDSTKDLRASSSSMDRDETSERPDSECVTLINSVPVTNPHEEESTSVERCASNASRIEITILPGETTDRVQFGCEDVNNGLQRRGRRNSDVKDFGCGEGMLWMKQWVLSWICSRHGKVDYLKKD</sequence>
<keyword evidence="2 4" id="KW-0863">Zinc-finger</keyword>
<evidence type="ECO:0000259" key="7">
    <source>
        <dbReference type="PROSITE" id="PS51999"/>
    </source>
</evidence>
<evidence type="ECO:0000256" key="5">
    <source>
        <dbReference type="SAM" id="MobiDB-lite"/>
    </source>
</evidence>
<dbReference type="AlphaFoldDB" id="A0AAV7EEN3"/>
<dbReference type="SMART" id="SM00343">
    <property type="entry name" value="ZnF_C2HC"/>
    <property type="match status" value="1"/>
</dbReference>
<evidence type="ECO:0000259" key="6">
    <source>
        <dbReference type="PROSITE" id="PS50158"/>
    </source>
</evidence>
<comment type="caution">
    <text evidence="8">The sequence shown here is derived from an EMBL/GenBank/DDBJ whole genome shotgun (WGS) entry which is preliminary data.</text>
</comment>
<accession>A0AAV7EEN3</accession>
<keyword evidence="3" id="KW-0862">Zinc</keyword>
<feature type="region of interest" description="Disordered" evidence="5">
    <location>
        <begin position="384"/>
        <end position="409"/>
    </location>
</feature>
<dbReference type="InterPro" id="IPR010666">
    <property type="entry name" value="Znf_GRF"/>
</dbReference>
<feature type="domain" description="CCHC-type" evidence="6">
    <location>
        <begin position="42"/>
        <end position="57"/>
    </location>
</feature>
<proteinExistence type="predicted"/>
<dbReference type="GO" id="GO:0008270">
    <property type="term" value="F:zinc ion binding"/>
    <property type="evidence" value="ECO:0007669"/>
    <property type="project" value="UniProtKB-KW"/>
</dbReference>
<evidence type="ECO:0000313" key="8">
    <source>
        <dbReference type="EMBL" id="KAG9447300.1"/>
    </source>
</evidence>
<dbReference type="Gene3D" id="4.10.60.10">
    <property type="entry name" value="Zinc finger, CCHC-type"/>
    <property type="match status" value="1"/>
</dbReference>
<dbReference type="InterPro" id="IPR036875">
    <property type="entry name" value="Znf_CCHC_sf"/>
</dbReference>
<protein>
    <recommendedName>
        <fullName evidence="10">CCHC-type domain-containing protein</fullName>
    </recommendedName>
</protein>
<dbReference type="Proteomes" id="UP000825729">
    <property type="component" value="Unassembled WGS sequence"/>
</dbReference>
<dbReference type="PROSITE" id="PS50158">
    <property type="entry name" value="ZF_CCHC"/>
    <property type="match status" value="1"/>
</dbReference>
<dbReference type="PANTHER" id="PTHR33680:SF1">
    <property type="entry name" value="OS05G0489500 PROTEIN"/>
    <property type="match status" value="1"/>
</dbReference>
<dbReference type="Pfam" id="PF00098">
    <property type="entry name" value="zf-CCHC"/>
    <property type="match status" value="1"/>
</dbReference>
<evidence type="ECO:0000256" key="4">
    <source>
        <dbReference type="PROSITE-ProRule" id="PRU00047"/>
    </source>
</evidence>
<keyword evidence="9" id="KW-1185">Reference proteome</keyword>
<dbReference type="InterPro" id="IPR001878">
    <property type="entry name" value="Znf_CCHC"/>
</dbReference>
<evidence type="ECO:0000256" key="2">
    <source>
        <dbReference type="ARBA" id="ARBA00022771"/>
    </source>
</evidence>
<name>A0AAV7EEN3_ARIFI</name>
<dbReference type="Pfam" id="PF06839">
    <property type="entry name" value="Zn_ribbon_GRF"/>
    <property type="match status" value="1"/>
</dbReference>
<evidence type="ECO:0008006" key="10">
    <source>
        <dbReference type="Google" id="ProtNLM"/>
    </source>
</evidence>
<evidence type="ECO:0000313" key="9">
    <source>
        <dbReference type="Proteomes" id="UP000825729"/>
    </source>
</evidence>
<dbReference type="PROSITE" id="PS51999">
    <property type="entry name" value="ZF_GRF"/>
    <property type="match status" value="1"/>
</dbReference>
<feature type="domain" description="GRF-type" evidence="7">
    <location>
        <begin position="84"/>
        <end position="127"/>
    </location>
</feature>
<evidence type="ECO:0000256" key="3">
    <source>
        <dbReference type="ARBA" id="ARBA00022833"/>
    </source>
</evidence>
<dbReference type="PANTHER" id="PTHR33680">
    <property type="entry name" value="OS07G0190500 PROTEIN"/>
    <property type="match status" value="1"/>
</dbReference>